<dbReference type="OrthoDB" id="4996284at2759"/>
<dbReference type="Proteomes" id="UP000009097">
    <property type="component" value="Unassembled WGS sequence"/>
</dbReference>
<dbReference type="VEuPathDB" id="FungiDB:FOXG_22238"/>
<dbReference type="AlphaFoldDB" id="A0A0J9W5U7"/>
<sequence>MAIKPECSTVPACNSGRHKPSEASPRRTIEKRHDTQFNDTFTELRDSISSMRVVMAKEGEESAMKDPQEVTPKLIGDEEAIICMAREYIALLEERNRSLVEEHTVAARDWQSVDGLDLLKAAKLLKFN</sequence>
<proteinExistence type="predicted"/>
<dbReference type="EMBL" id="DS231726">
    <property type="protein sequence ID" value="KNB18444.1"/>
    <property type="molecule type" value="Genomic_DNA"/>
</dbReference>
<dbReference type="SUPFAM" id="SSF47459">
    <property type="entry name" value="HLH, helix-loop-helix DNA-binding domain"/>
    <property type="match status" value="1"/>
</dbReference>
<dbReference type="Gene3D" id="4.10.280.10">
    <property type="entry name" value="Helix-loop-helix DNA-binding domain"/>
    <property type="match status" value="1"/>
</dbReference>
<name>A0A0J9W5U7_FUSO4</name>
<dbReference type="InterPro" id="IPR036638">
    <property type="entry name" value="HLH_DNA-bd_sf"/>
</dbReference>
<evidence type="ECO:0000256" key="1">
    <source>
        <dbReference type="SAM" id="MobiDB-lite"/>
    </source>
</evidence>
<dbReference type="GO" id="GO:0046983">
    <property type="term" value="F:protein dimerization activity"/>
    <property type="evidence" value="ECO:0007669"/>
    <property type="project" value="InterPro"/>
</dbReference>
<protein>
    <recommendedName>
        <fullName evidence="4">BHLH domain-containing protein</fullName>
    </recommendedName>
</protein>
<reference evidence="2" key="2">
    <citation type="journal article" date="2010" name="Nature">
        <title>Comparative genomics reveals mobile pathogenicity chromosomes in Fusarium.</title>
        <authorList>
            <person name="Ma L.J."/>
            <person name="van der Does H.C."/>
            <person name="Borkovich K.A."/>
            <person name="Coleman J.J."/>
            <person name="Daboussi M.J."/>
            <person name="Di Pietro A."/>
            <person name="Dufresne M."/>
            <person name="Freitag M."/>
            <person name="Grabherr M."/>
            <person name="Henrissat B."/>
            <person name="Houterman P.M."/>
            <person name="Kang S."/>
            <person name="Shim W.B."/>
            <person name="Woloshuk C."/>
            <person name="Xie X."/>
            <person name="Xu J.R."/>
            <person name="Antoniw J."/>
            <person name="Baker S.E."/>
            <person name="Bluhm B.H."/>
            <person name="Breakspear A."/>
            <person name="Brown D.W."/>
            <person name="Butchko R.A."/>
            <person name="Chapman S."/>
            <person name="Coulson R."/>
            <person name="Coutinho P.M."/>
            <person name="Danchin E.G."/>
            <person name="Diener A."/>
            <person name="Gale L.R."/>
            <person name="Gardiner D.M."/>
            <person name="Goff S."/>
            <person name="Hammond-Kosack K.E."/>
            <person name="Hilburn K."/>
            <person name="Hua-Van A."/>
            <person name="Jonkers W."/>
            <person name="Kazan K."/>
            <person name="Kodira C.D."/>
            <person name="Koehrsen M."/>
            <person name="Kumar L."/>
            <person name="Lee Y.H."/>
            <person name="Li L."/>
            <person name="Manners J.M."/>
            <person name="Miranda-Saavedra D."/>
            <person name="Mukherjee M."/>
            <person name="Park G."/>
            <person name="Park J."/>
            <person name="Park S.Y."/>
            <person name="Proctor R.H."/>
            <person name="Regev A."/>
            <person name="Ruiz-Roldan M.C."/>
            <person name="Sain D."/>
            <person name="Sakthikumar S."/>
            <person name="Sykes S."/>
            <person name="Schwartz D.C."/>
            <person name="Turgeon B.G."/>
            <person name="Wapinski I."/>
            <person name="Yoder O."/>
            <person name="Young S."/>
            <person name="Zeng Q."/>
            <person name="Zhou S."/>
            <person name="Galagan J."/>
            <person name="Cuomo C.A."/>
            <person name="Kistler H.C."/>
            <person name="Rep M."/>
        </authorList>
    </citation>
    <scope>NUCLEOTIDE SEQUENCE [LARGE SCALE GENOMIC DNA]</scope>
    <source>
        <strain evidence="2">4287</strain>
    </source>
</reference>
<feature type="compositionally biased region" description="Basic and acidic residues" evidence="1">
    <location>
        <begin position="19"/>
        <end position="32"/>
    </location>
</feature>
<dbReference type="GeneID" id="28962944"/>
<evidence type="ECO:0000313" key="2">
    <source>
        <dbReference type="EMBL" id="KNB18444.1"/>
    </source>
</evidence>
<evidence type="ECO:0000313" key="3">
    <source>
        <dbReference type="Proteomes" id="UP000009097"/>
    </source>
</evidence>
<organism evidence="2 3">
    <name type="scientific">Fusarium oxysporum f. sp. lycopersici (strain 4287 / CBS 123668 / FGSC 9935 / NRRL 34936)</name>
    <name type="common">Fusarium vascular wilt of tomato</name>
    <dbReference type="NCBI Taxonomy" id="426428"/>
    <lineage>
        <taxon>Eukaryota</taxon>
        <taxon>Fungi</taxon>
        <taxon>Dikarya</taxon>
        <taxon>Ascomycota</taxon>
        <taxon>Pezizomycotina</taxon>
        <taxon>Sordariomycetes</taxon>
        <taxon>Hypocreomycetidae</taxon>
        <taxon>Hypocreales</taxon>
        <taxon>Nectriaceae</taxon>
        <taxon>Fusarium</taxon>
        <taxon>Fusarium oxysporum species complex</taxon>
    </lineage>
</organism>
<gene>
    <name evidence="2" type="ORF">FOXG_22238</name>
</gene>
<dbReference type="RefSeq" id="XP_018256489.1">
    <property type="nucleotide sequence ID" value="XM_018402637.1"/>
</dbReference>
<evidence type="ECO:0008006" key="4">
    <source>
        <dbReference type="Google" id="ProtNLM"/>
    </source>
</evidence>
<reference evidence="2" key="1">
    <citation type="submission" date="2007-04" db="EMBL/GenBank/DDBJ databases">
        <authorList>
            <consortium name="The Broad Institute Genome Sequencing Platform"/>
            <person name="Birren B."/>
            <person name="Lander E."/>
            <person name="Galagan J."/>
            <person name="Nusbaum C."/>
            <person name="Devon K."/>
            <person name="Ma L.-J."/>
            <person name="Jaffe D."/>
            <person name="Butler J."/>
            <person name="Alvarez P."/>
            <person name="Gnerre S."/>
            <person name="Grabherr M."/>
            <person name="Kleber M."/>
            <person name="Mauceli E."/>
            <person name="Brockman W."/>
            <person name="MacCallum I.A."/>
            <person name="Young S."/>
            <person name="LaButti K."/>
            <person name="DeCaprio D."/>
            <person name="Crawford M."/>
            <person name="Koehrsen M."/>
            <person name="Engels R."/>
            <person name="Montgomery P."/>
            <person name="Pearson M."/>
            <person name="Howarth C."/>
            <person name="Larson L."/>
            <person name="White J."/>
            <person name="O'Leary S."/>
            <person name="Kodira C."/>
            <person name="Zeng Q."/>
            <person name="Yandava C."/>
            <person name="Alvarado L."/>
            <person name="Kistler C."/>
            <person name="Shim W.-B."/>
            <person name="Kang S."/>
            <person name="Woloshuk C."/>
        </authorList>
    </citation>
    <scope>NUCLEOTIDE SEQUENCE</scope>
    <source>
        <strain evidence="2">4287</strain>
    </source>
</reference>
<dbReference type="KEGG" id="fox:FOXG_22238"/>
<feature type="region of interest" description="Disordered" evidence="1">
    <location>
        <begin position="1"/>
        <end position="32"/>
    </location>
</feature>
<accession>A0A0J9W5U7</accession>